<dbReference type="PANTHER" id="PTHR48083">
    <property type="entry name" value="MEDIUM-CHAIN SPECIFIC ACYL-COA DEHYDROGENASE, MITOCHONDRIAL-RELATED"/>
    <property type="match status" value="1"/>
</dbReference>
<reference evidence="10 11" key="1">
    <citation type="submission" date="2020-07" db="EMBL/GenBank/DDBJ databases">
        <title>Complete genome sequence for Sandaracinobacter sp. M6.</title>
        <authorList>
            <person name="Tang Y."/>
            <person name="Liu Q."/>
            <person name="Guo Z."/>
            <person name="Lei P."/>
            <person name="Huang B."/>
        </authorList>
    </citation>
    <scope>NUCLEOTIDE SEQUENCE [LARGE SCALE GENOMIC DNA]</scope>
    <source>
        <strain evidence="10 11">M6</strain>
    </source>
</reference>
<organism evidence="10 11">
    <name type="scientific">Sandaracinobacteroides saxicola</name>
    <dbReference type="NCBI Taxonomy" id="2759707"/>
    <lineage>
        <taxon>Bacteria</taxon>
        <taxon>Pseudomonadati</taxon>
        <taxon>Pseudomonadota</taxon>
        <taxon>Alphaproteobacteria</taxon>
        <taxon>Sphingomonadales</taxon>
        <taxon>Sphingosinicellaceae</taxon>
        <taxon>Sandaracinobacteroides</taxon>
    </lineage>
</organism>
<feature type="domain" description="Acyl-CoA oxidase/dehydrogenase middle" evidence="8">
    <location>
        <begin position="163"/>
        <end position="255"/>
    </location>
</feature>
<keyword evidence="3 6" id="KW-0285">Flavoprotein</keyword>
<feature type="domain" description="Acyl-CoA dehydrogenase/oxidase N-terminal" evidence="9">
    <location>
        <begin position="45"/>
        <end position="158"/>
    </location>
</feature>
<evidence type="ECO:0000256" key="2">
    <source>
        <dbReference type="ARBA" id="ARBA00009347"/>
    </source>
</evidence>
<dbReference type="FunFam" id="2.40.110.10:FF:000002">
    <property type="entry name" value="Acyl-CoA dehydrogenase fadE12"/>
    <property type="match status" value="1"/>
</dbReference>
<evidence type="ECO:0000259" key="8">
    <source>
        <dbReference type="Pfam" id="PF02770"/>
    </source>
</evidence>
<name>A0A7G5IMF8_9SPHN</name>
<dbReference type="Proteomes" id="UP000515292">
    <property type="component" value="Chromosome"/>
</dbReference>
<dbReference type="InterPro" id="IPR009075">
    <property type="entry name" value="AcylCo_DH/oxidase_C"/>
</dbReference>
<proteinExistence type="inferred from homology"/>
<dbReference type="PANTHER" id="PTHR48083:SF28">
    <property type="entry name" value="ACYL-COA DEHYDROGENASE FAMILY PROTEIN (AFU_ORTHOLOGUE AFUA_6G10880)-RELATED"/>
    <property type="match status" value="1"/>
</dbReference>
<gene>
    <name evidence="10" type="ORF">H3309_06110</name>
</gene>
<evidence type="ECO:0000256" key="4">
    <source>
        <dbReference type="ARBA" id="ARBA00022827"/>
    </source>
</evidence>
<dbReference type="AlphaFoldDB" id="A0A7G5IMF8"/>
<evidence type="ECO:0000259" key="9">
    <source>
        <dbReference type="Pfam" id="PF02771"/>
    </source>
</evidence>
<keyword evidence="4 6" id="KW-0274">FAD</keyword>
<dbReference type="EMBL" id="CP059851">
    <property type="protein sequence ID" value="QMW24550.1"/>
    <property type="molecule type" value="Genomic_DNA"/>
</dbReference>
<dbReference type="GO" id="GO:0003995">
    <property type="term" value="F:acyl-CoA dehydrogenase activity"/>
    <property type="evidence" value="ECO:0007669"/>
    <property type="project" value="InterPro"/>
</dbReference>
<dbReference type="InterPro" id="IPR006089">
    <property type="entry name" value="Acyl-CoA_DH_CS"/>
</dbReference>
<comment type="cofactor">
    <cofactor evidence="1 6">
        <name>FAD</name>
        <dbReference type="ChEBI" id="CHEBI:57692"/>
    </cofactor>
</comment>
<evidence type="ECO:0000256" key="6">
    <source>
        <dbReference type="RuleBase" id="RU362125"/>
    </source>
</evidence>
<dbReference type="Pfam" id="PF02770">
    <property type="entry name" value="Acyl-CoA_dh_M"/>
    <property type="match status" value="1"/>
</dbReference>
<evidence type="ECO:0000313" key="10">
    <source>
        <dbReference type="EMBL" id="QMW24550.1"/>
    </source>
</evidence>
<sequence length="418" mass="45713">MATCWQAQATFSVIPTSLPRIIPGEAFFLQTAFDRWRARSPFYDESHEAVAQSVRRFVEREIAPHIDRWEADGELPRELHVKAAAAGILGLGYPEEWGGHAQGFDIFHNFTQSEELARPGAGGLTASLMTHGIGLPPILAMGSDELKRRVAPAVLAGEKIISLCITEPSGGSDVAALKTRAEKRGNHWVVNGSKMFITSGMRADWLTVAVRTGGPGMGGISLFLIEADRPGVSRTRLDKMGWRCSDTAAIHFDDVELPPENMIGPENAGFLGIMRNFNSERLGMAMGCCAMARVCLEEAVLWAQQRETFGKPLVKHQSIRIKLADMARQIDATQAWTDQLAWQHREGRGQPADYAMLKVQATRMLEAVARDAAQVLGGASYITGSKVERIYREVRVNAIGGGSEEIMLDLAGRQLFGG</sequence>
<dbReference type="InterPro" id="IPR006091">
    <property type="entry name" value="Acyl-CoA_Oxase/DH_mid-dom"/>
</dbReference>
<dbReference type="Gene3D" id="2.40.110.10">
    <property type="entry name" value="Butyryl-CoA Dehydrogenase, subunit A, domain 2"/>
    <property type="match status" value="1"/>
</dbReference>
<dbReference type="Gene3D" id="1.10.540.10">
    <property type="entry name" value="Acyl-CoA dehydrogenase/oxidase, N-terminal domain"/>
    <property type="match status" value="1"/>
</dbReference>
<keyword evidence="11" id="KW-1185">Reference proteome</keyword>
<evidence type="ECO:0000256" key="5">
    <source>
        <dbReference type="ARBA" id="ARBA00023002"/>
    </source>
</evidence>
<dbReference type="GO" id="GO:0005737">
    <property type="term" value="C:cytoplasm"/>
    <property type="evidence" value="ECO:0007669"/>
    <property type="project" value="TreeGrafter"/>
</dbReference>
<dbReference type="Gene3D" id="1.20.140.10">
    <property type="entry name" value="Butyryl-CoA Dehydrogenase, subunit A, domain 3"/>
    <property type="match status" value="1"/>
</dbReference>
<evidence type="ECO:0000259" key="7">
    <source>
        <dbReference type="Pfam" id="PF00441"/>
    </source>
</evidence>
<evidence type="ECO:0000256" key="3">
    <source>
        <dbReference type="ARBA" id="ARBA00022630"/>
    </source>
</evidence>
<dbReference type="SUPFAM" id="SSF47203">
    <property type="entry name" value="Acyl-CoA dehydrogenase C-terminal domain-like"/>
    <property type="match status" value="1"/>
</dbReference>
<dbReference type="KEGG" id="sand:H3309_06110"/>
<dbReference type="GO" id="GO:0033539">
    <property type="term" value="P:fatty acid beta-oxidation using acyl-CoA dehydrogenase"/>
    <property type="evidence" value="ECO:0007669"/>
    <property type="project" value="TreeGrafter"/>
</dbReference>
<dbReference type="InterPro" id="IPR037069">
    <property type="entry name" value="AcylCoA_DH/ox_N_sf"/>
</dbReference>
<dbReference type="FunFam" id="1.20.140.10:FF:000001">
    <property type="entry name" value="Acyl-CoA dehydrogenase"/>
    <property type="match status" value="1"/>
</dbReference>
<evidence type="ECO:0000256" key="1">
    <source>
        <dbReference type="ARBA" id="ARBA00001974"/>
    </source>
</evidence>
<dbReference type="InterPro" id="IPR046373">
    <property type="entry name" value="Acyl-CoA_Oxase/DH_mid-dom_sf"/>
</dbReference>
<dbReference type="SUPFAM" id="SSF56645">
    <property type="entry name" value="Acyl-CoA dehydrogenase NM domain-like"/>
    <property type="match status" value="1"/>
</dbReference>
<dbReference type="InterPro" id="IPR036250">
    <property type="entry name" value="AcylCo_DH-like_C"/>
</dbReference>
<dbReference type="Pfam" id="PF00441">
    <property type="entry name" value="Acyl-CoA_dh_1"/>
    <property type="match status" value="1"/>
</dbReference>
<keyword evidence="5 6" id="KW-0560">Oxidoreductase</keyword>
<dbReference type="Pfam" id="PF02771">
    <property type="entry name" value="Acyl-CoA_dh_N"/>
    <property type="match status" value="1"/>
</dbReference>
<evidence type="ECO:0000313" key="11">
    <source>
        <dbReference type="Proteomes" id="UP000515292"/>
    </source>
</evidence>
<dbReference type="PROSITE" id="PS00072">
    <property type="entry name" value="ACYL_COA_DH_1"/>
    <property type="match status" value="1"/>
</dbReference>
<dbReference type="InterPro" id="IPR050741">
    <property type="entry name" value="Acyl-CoA_dehydrogenase"/>
</dbReference>
<comment type="similarity">
    <text evidence="2 6">Belongs to the acyl-CoA dehydrogenase family.</text>
</comment>
<dbReference type="GO" id="GO:0050660">
    <property type="term" value="F:flavin adenine dinucleotide binding"/>
    <property type="evidence" value="ECO:0007669"/>
    <property type="project" value="InterPro"/>
</dbReference>
<feature type="domain" description="Acyl-CoA dehydrogenase/oxidase C-terminal" evidence="7">
    <location>
        <begin position="267"/>
        <end position="415"/>
    </location>
</feature>
<protein>
    <submittedName>
        <fullName evidence="10">Acyl-CoA dehydrogenase family protein</fullName>
    </submittedName>
</protein>
<accession>A0A7G5IMF8</accession>
<dbReference type="InterPro" id="IPR013786">
    <property type="entry name" value="AcylCoA_DH/ox_N"/>
</dbReference>
<dbReference type="InterPro" id="IPR009100">
    <property type="entry name" value="AcylCoA_DH/oxidase_NM_dom_sf"/>
</dbReference>